<gene>
    <name evidence="7" type="primary">Oasl2</name>
    <name evidence="7" type="ORF">HELFUL_R09081</name>
</gene>
<dbReference type="GO" id="GO:0005829">
    <property type="term" value="C:cytosol"/>
    <property type="evidence" value="ECO:0007669"/>
    <property type="project" value="TreeGrafter"/>
</dbReference>
<dbReference type="GO" id="GO:0016020">
    <property type="term" value="C:membrane"/>
    <property type="evidence" value="ECO:0007669"/>
    <property type="project" value="TreeGrafter"/>
</dbReference>
<proteinExistence type="inferred from homology"/>
<evidence type="ECO:0000259" key="6">
    <source>
        <dbReference type="PROSITE" id="PS50053"/>
    </source>
</evidence>
<dbReference type="Proteomes" id="UP000590868">
    <property type="component" value="Unassembled WGS sequence"/>
</dbReference>
<dbReference type="PANTHER" id="PTHR11258">
    <property type="entry name" value="2-5 OLIGOADENYLATE SYNTHETASE"/>
    <property type="match status" value="1"/>
</dbReference>
<dbReference type="GO" id="GO:0051607">
    <property type="term" value="P:defense response to virus"/>
    <property type="evidence" value="ECO:0007669"/>
    <property type="project" value="UniProtKB-KW"/>
</dbReference>
<dbReference type="PROSITE" id="PS50152">
    <property type="entry name" value="25A_SYNTH_3"/>
    <property type="match status" value="1"/>
</dbReference>
<dbReference type="GO" id="GO:0045087">
    <property type="term" value="P:innate immune response"/>
    <property type="evidence" value="ECO:0007669"/>
    <property type="project" value="UniProtKB-KW"/>
</dbReference>
<evidence type="ECO:0000256" key="2">
    <source>
        <dbReference type="ARBA" id="ARBA00022588"/>
    </source>
</evidence>
<keyword evidence="5" id="KW-0051">Antiviral defense</keyword>
<dbReference type="InterPro" id="IPR019956">
    <property type="entry name" value="Ubiquitin_dom"/>
</dbReference>
<reference evidence="7 8" key="1">
    <citation type="submission" date="2019-09" db="EMBL/GenBank/DDBJ databases">
        <title>Bird 10,000 Genomes (B10K) Project - Family phase.</title>
        <authorList>
            <person name="Zhang G."/>
        </authorList>
    </citation>
    <scope>NUCLEOTIDE SEQUENCE [LARGE SCALE GENOMIC DNA]</scope>
    <source>
        <strain evidence="7">B10K-DU-001-55</strain>
        <tissue evidence="7">Muscle</tissue>
    </source>
</reference>
<dbReference type="SUPFAM" id="SSF54236">
    <property type="entry name" value="Ubiquitin-like"/>
    <property type="match status" value="2"/>
</dbReference>
<organism evidence="7 8">
    <name type="scientific">Heliornis fulica</name>
    <name type="common">sungrebe</name>
    <dbReference type="NCBI Taxonomy" id="54369"/>
    <lineage>
        <taxon>Eukaryota</taxon>
        <taxon>Metazoa</taxon>
        <taxon>Chordata</taxon>
        <taxon>Craniata</taxon>
        <taxon>Vertebrata</taxon>
        <taxon>Euteleostomi</taxon>
        <taxon>Archelosauria</taxon>
        <taxon>Archosauria</taxon>
        <taxon>Dinosauria</taxon>
        <taxon>Saurischia</taxon>
        <taxon>Theropoda</taxon>
        <taxon>Coelurosauria</taxon>
        <taxon>Aves</taxon>
        <taxon>Neognathae</taxon>
        <taxon>Neoaves</taxon>
        <taxon>Gruiformes</taxon>
        <taxon>Heliornithidae</taxon>
        <taxon>Heliornis</taxon>
    </lineage>
</organism>
<dbReference type="GO" id="GO:0003725">
    <property type="term" value="F:double-stranded RNA binding"/>
    <property type="evidence" value="ECO:0007669"/>
    <property type="project" value="TreeGrafter"/>
</dbReference>
<dbReference type="GO" id="GO:0001730">
    <property type="term" value="F:2'-5'-oligoadenylate synthetase activity"/>
    <property type="evidence" value="ECO:0007669"/>
    <property type="project" value="UniProtKB-EC"/>
</dbReference>
<protein>
    <submittedName>
        <fullName evidence="7">OASL2 protein</fullName>
    </submittedName>
</protein>
<keyword evidence="2" id="KW-0399">Innate immunity</keyword>
<dbReference type="Gene3D" id="3.10.20.90">
    <property type="entry name" value="Phosphatidylinositol 3-kinase Catalytic Subunit, Chain A, domain 1"/>
    <property type="match status" value="2"/>
</dbReference>
<sequence length="501" mass="56914">LEAVPANELDGWIAQALQPSTAFCRQVKQTVKQICDFLKEDCFETSINVHKTVKGGSAGKGTALQNKSDADVVLFLSCFSSYQEQKQKRTFILDLIKQRLHACRQSLTFTVDISEPRYKGPGNTPRSLSLTLCSKDTSESIEVDILPAYDALGQVIGNTPPEARVYVELLNASSSPGEFSPCFTELQKKFVKRYPAKLKNLLRLVKYWYKELLKPQLPTADLPPKYALELLTIYAWEVGTNSSESFNMAEGFRTVLELLCQHQKICIYWETYYSLEHKQIGAHVKELLLHSSCPIILDPADPTGILGQNKNWVQLAHEAEHHCLLPCVRLAKPWKVQPARPVMIEVKQMTGTSLSRTVNPSISIWKLKEEIMQQWGIPQYMQRLAQQQLDKSILTLQDDKTLADYGIFYSTTLMLLQTEPQTMEVFVKDDKNQTVTYDVCPTDTVRQLKEQIHKCQGPPANQQYLTYGSQPLEDQHTLAHYNIQPRTSIYMNLRLRGGADP</sequence>
<evidence type="ECO:0000256" key="4">
    <source>
        <dbReference type="ARBA" id="ARBA00022884"/>
    </source>
</evidence>
<evidence type="ECO:0000256" key="5">
    <source>
        <dbReference type="ARBA" id="ARBA00023118"/>
    </source>
</evidence>
<dbReference type="InterPro" id="IPR000626">
    <property type="entry name" value="Ubiquitin-like_dom"/>
</dbReference>
<dbReference type="InterPro" id="IPR006116">
    <property type="entry name" value="NT_2-5OAS_ClassI-CCAase"/>
</dbReference>
<dbReference type="SMART" id="SM00213">
    <property type="entry name" value="UBQ"/>
    <property type="match status" value="2"/>
</dbReference>
<evidence type="ECO:0000313" key="7">
    <source>
        <dbReference type="EMBL" id="NXP45387.1"/>
    </source>
</evidence>
<dbReference type="GO" id="GO:0005654">
    <property type="term" value="C:nucleoplasm"/>
    <property type="evidence" value="ECO:0007669"/>
    <property type="project" value="TreeGrafter"/>
</dbReference>
<feature type="domain" description="Ubiquitin-like" evidence="6">
    <location>
        <begin position="423"/>
        <end position="498"/>
    </location>
</feature>
<dbReference type="EMBL" id="VXBZ01001967">
    <property type="protein sequence ID" value="NXP45387.1"/>
    <property type="molecule type" value="Genomic_DNA"/>
</dbReference>
<dbReference type="PANTHER" id="PTHR11258:SF7">
    <property type="entry name" value="2'-5'-OLIGOADENYLATE SYNTHASE-LIKE PROTEIN 2"/>
    <property type="match status" value="1"/>
</dbReference>
<dbReference type="GO" id="GO:0045071">
    <property type="term" value="P:negative regulation of viral genome replication"/>
    <property type="evidence" value="ECO:0007669"/>
    <property type="project" value="TreeGrafter"/>
</dbReference>
<comment type="caution">
    <text evidence="7">The sequence shown here is derived from an EMBL/GenBank/DDBJ whole genome shotgun (WGS) entry which is preliminary data.</text>
</comment>
<evidence type="ECO:0000256" key="3">
    <source>
        <dbReference type="ARBA" id="ARBA00022859"/>
    </source>
</evidence>
<dbReference type="InterPro" id="IPR029071">
    <property type="entry name" value="Ubiquitin-like_domsf"/>
</dbReference>
<dbReference type="GO" id="GO:0005524">
    <property type="term" value="F:ATP binding"/>
    <property type="evidence" value="ECO:0007669"/>
    <property type="project" value="UniProtKB-KW"/>
</dbReference>
<dbReference type="SUPFAM" id="SSF81631">
    <property type="entry name" value="PAP/OAS1 substrate-binding domain"/>
    <property type="match status" value="1"/>
</dbReference>
<evidence type="ECO:0000313" key="8">
    <source>
        <dbReference type="Proteomes" id="UP000590868"/>
    </source>
</evidence>
<keyword evidence="8" id="KW-1185">Reference proteome</keyword>
<comment type="similarity">
    <text evidence="1">Belongs to the 2-5A synthase family.</text>
</comment>
<dbReference type="OrthoDB" id="1885901at2759"/>
<keyword evidence="4" id="KW-0694">RNA-binding</keyword>
<accession>A0A7L2AE34</accession>
<feature type="domain" description="Ubiquitin-like" evidence="6">
    <location>
        <begin position="342"/>
        <end position="422"/>
    </location>
</feature>
<feature type="non-terminal residue" evidence="7">
    <location>
        <position position="501"/>
    </location>
</feature>
<dbReference type="PROSITE" id="PS50053">
    <property type="entry name" value="UBIQUITIN_2"/>
    <property type="match status" value="2"/>
</dbReference>
<dbReference type="Pfam" id="PF10421">
    <property type="entry name" value="OAS1_C"/>
    <property type="match status" value="1"/>
</dbReference>
<feature type="non-terminal residue" evidence="7">
    <location>
        <position position="1"/>
    </location>
</feature>
<name>A0A7L2AE34_9GRUI</name>
<dbReference type="InterPro" id="IPR018952">
    <property type="entry name" value="2-5-oligoAdlate_synth_1_dom2/C"/>
</dbReference>
<dbReference type="AlphaFoldDB" id="A0A7L2AE34"/>
<dbReference type="FunFam" id="3.30.460.10:FF:000007">
    <property type="entry name" value="2'-5'-oligoadenylate synthetase 1"/>
    <property type="match status" value="1"/>
</dbReference>
<dbReference type="FunFam" id="1.10.1410.20:FF:000001">
    <property type="entry name" value="2'-5'-oligoadenylate synthetase 1"/>
    <property type="match status" value="1"/>
</dbReference>
<keyword evidence="3" id="KW-0391">Immunity</keyword>
<dbReference type="Pfam" id="PF00240">
    <property type="entry name" value="ubiquitin"/>
    <property type="match status" value="2"/>
</dbReference>
<dbReference type="Gene3D" id="1.10.1410.20">
    <property type="entry name" value="2'-5'-oligoadenylate synthetase 1, domain 2"/>
    <property type="match status" value="1"/>
</dbReference>
<dbReference type="Gene3D" id="3.30.460.10">
    <property type="entry name" value="Beta Polymerase, domain 2"/>
    <property type="match status" value="1"/>
</dbReference>
<dbReference type="CDD" id="cd05400">
    <property type="entry name" value="NT_2-5OAS_ClassI-CCAase"/>
    <property type="match status" value="1"/>
</dbReference>
<dbReference type="CDD" id="cd01811">
    <property type="entry name" value="Ubl1_OASL"/>
    <property type="match status" value="1"/>
</dbReference>
<dbReference type="FunFam" id="3.10.20.90:FF:000205">
    <property type="entry name" value="2'-5'-oligoadenylate synthase-like protein 2"/>
    <property type="match status" value="1"/>
</dbReference>
<dbReference type="InterPro" id="IPR043519">
    <property type="entry name" value="NT_sf"/>
</dbReference>
<evidence type="ECO:0000256" key="1">
    <source>
        <dbReference type="ARBA" id="ARBA00009526"/>
    </source>
</evidence>
<dbReference type="PRINTS" id="PR00348">
    <property type="entry name" value="UBIQUITIN"/>
</dbReference>
<dbReference type="SUPFAM" id="SSF81301">
    <property type="entry name" value="Nucleotidyltransferase"/>
    <property type="match status" value="1"/>
</dbReference>